<sequence>MQAPQQPPELLAYKALQAVQRGNAEELAKLIQAGANAHVINAVVKTGTSPNGRPDRVRHQVCLPLRLCLVLTRVNVLQEAKGGLLYHAVDKENVDLVKVLLGNGAEVNGSKQDEVSLDLTITAIEFVKPTFSCIESTSASSCGVSQKRRIGDVAFKARG</sequence>
<dbReference type="SUPFAM" id="SSF48403">
    <property type="entry name" value="Ankyrin repeat"/>
    <property type="match status" value="1"/>
</dbReference>
<dbReference type="Gene3D" id="1.25.40.20">
    <property type="entry name" value="Ankyrin repeat-containing domain"/>
    <property type="match status" value="1"/>
</dbReference>
<accession>A0A9W6TS07</accession>
<protein>
    <submittedName>
        <fullName evidence="1">Unnamed protein product</fullName>
    </submittedName>
</protein>
<gene>
    <name evidence="1" type="ORF">Pfra01_000146800</name>
</gene>
<dbReference type="AlphaFoldDB" id="A0A9W6TS07"/>
<dbReference type="OrthoDB" id="194358at2759"/>
<dbReference type="Proteomes" id="UP001165121">
    <property type="component" value="Unassembled WGS sequence"/>
</dbReference>
<keyword evidence="2" id="KW-1185">Reference proteome</keyword>
<reference evidence="1" key="1">
    <citation type="submission" date="2023-04" db="EMBL/GenBank/DDBJ databases">
        <title>Phytophthora fragariaefolia NBRC 109709.</title>
        <authorList>
            <person name="Ichikawa N."/>
            <person name="Sato H."/>
            <person name="Tonouchi N."/>
        </authorList>
    </citation>
    <scope>NUCLEOTIDE SEQUENCE</scope>
    <source>
        <strain evidence="1">NBRC 109709</strain>
    </source>
</reference>
<evidence type="ECO:0000313" key="1">
    <source>
        <dbReference type="EMBL" id="GMF18085.1"/>
    </source>
</evidence>
<proteinExistence type="predicted"/>
<dbReference type="InterPro" id="IPR036770">
    <property type="entry name" value="Ankyrin_rpt-contain_sf"/>
</dbReference>
<evidence type="ECO:0000313" key="2">
    <source>
        <dbReference type="Proteomes" id="UP001165121"/>
    </source>
</evidence>
<dbReference type="EMBL" id="BSXT01000117">
    <property type="protein sequence ID" value="GMF18085.1"/>
    <property type="molecule type" value="Genomic_DNA"/>
</dbReference>
<comment type="caution">
    <text evidence="1">The sequence shown here is derived from an EMBL/GenBank/DDBJ whole genome shotgun (WGS) entry which is preliminary data.</text>
</comment>
<organism evidence="1 2">
    <name type="scientific">Phytophthora fragariaefolia</name>
    <dbReference type="NCBI Taxonomy" id="1490495"/>
    <lineage>
        <taxon>Eukaryota</taxon>
        <taxon>Sar</taxon>
        <taxon>Stramenopiles</taxon>
        <taxon>Oomycota</taxon>
        <taxon>Peronosporomycetes</taxon>
        <taxon>Peronosporales</taxon>
        <taxon>Peronosporaceae</taxon>
        <taxon>Phytophthora</taxon>
    </lineage>
</organism>
<name>A0A9W6TS07_9STRA</name>